<reference evidence="1 2" key="1">
    <citation type="submission" date="2020-08" db="EMBL/GenBank/DDBJ databases">
        <title>Sequencing the genomes of 1000 actinobacteria strains.</title>
        <authorList>
            <person name="Klenk H.-P."/>
        </authorList>
    </citation>
    <scope>NUCLEOTIDE SEQUENCE [LARGE SCALE GENOMIC DNA]</scope>
    <source>
        <strain evidence="1 2">DSM 105369</strain>
    </source>
</reference>
<dbReference type="EMBL" id="JACHVQ010000001">
    <property type="protein sequence ID" value="MBB2891013.1"/>
    <property type="molecule type" value="Genomic_DNA"/>
</dbReference>
<comment type="caution">
    <text evidence="1">The sequence shown here is derived from an EMBL/GenBank/DDBJ whole genome shotgun (WGS) entry which is preliminary data.</text>
</comment>
<accession>A0A839N4T2</accession>
<dbReference type="AlphaFoldDB" id="A0A839N4T2"/>
<protein>
    <submittedName>
        <fullName evidence="1">Uncharacterized protein</fullName>
    </submittedName>
</protein>
<keyword evidence="2" id="KW-1185">Reference proteome</keyword>
<name>A0A839N4T2_9MICO</name>
<proteinExistence type="predicted"/>
<evidence type="ECO:0000313" key="1">
    <source>
        <dbReference type="EMBL" id="MBB2891013.1"/>
    </source>
</evidence>
<organism evidence="1 2">
    <name type="scientific">Flexivirga oryzae</name>
    <dbReference type="NCBI Taxonomy" id="1794944"/>
    <lineage>
        <taxon>Bacteria</taxon>
        <taxon>Bacillati</taxon>
        <taxon>Actinomycetota</taxon>
        <taxon>Actinomycetes</taxon>
        <taxon>Micrococcales</taxon>
        <taxon>Dermacoccaceae</taxon>
        <taxon>Flexivirga</taxon>
    </lineage>
</organism>
<dbReference type="Proteomes" id="UP000559182">
    <property type="component" value="Unassembled WGS sequence"/>
</dbReference>
<dbReference type="RefSeq" id="WP_183319336.1">
    <property type="nucleotide sequence ID" value="NZ_JACHVQ010000001.1"/>
</dbReference>
<gene>
    <name evidence="1" type="ORF">FHU39_000997</name>
</gene>
<evidence type="ECO:0000313" key="2">
    <source>
        <dbReference type="Proteomes" id="UP000559182"/>
    </source>
</evidence>
<sequence>MTSLARTIRNHRESARSRRELMRAINNATTPGARDDLIMAMQRQSNR</sequence>